<dbReference type="EMBL" id="CAJJDN010000029">
    <property type="protein sequence ID" value="CAD8072436.1"/>
    <property type="molecule type" value="Genomic_DNA"/>
</dbReference>
<reference evidence="2" key="1">
    <citation type="submission" date="2021-01" db="EMBL/GenBank/DDBJ databases">
        <authorList>
            <consortium name="Genoscope - CEA"/>
            <person name="William W."/>
        </authorList>
    </citation>
    <scope>NUCLEOTIDE SEQUENCE</scope>
</reference>
<evidence type="ECO:0000313" key="3">
    <source>
        <dbReference type="Proteomes" id="UP000692954"/>
    </source>
</evidence>
<comment type="caution">
    <text evidence="2">The sequence shown here is derived from an EMBL/GenBank/DDBJ whole genome shotgun (WGS) entry which is preliminary data.</text>
</comment>
<proteinExistence type="predicted"/>
<feature type="region of interest" description="Disordered" evidence="1">
    <location>
        <begin position="1"/>
        <end position="26"/>
    </location>
</feature>
<accession>A0A8S1M757</accession>
<keyword evidence="3" id="KW-1185">Reference proteome</keyword>
<evidence type="ECO:0000256" key="1">
    <source>
        <dbReference type="SAM" id="MobiDB-lite"/>
    </source>
</evidence>
<protein>
    <submittedName>
        <fullName evidence="2">Uncharacterized protein</fullName>
    </submittedName>
</protein>
<name>A0A8S1M757_9CILI</name>
<evidence type="ECO:0000313" key="2">
    <source>
        <dbReference type="EMBL" id="CAD8072436.1"/>
    </source>
</evidence>
<gene>
    <name evidence="2" type="ORF">PSON_ATCC_30995.1.T0290164</name>
</gene>
<dbReference type="AlphaFoldDB" id="A0A8S1M757"/>
<sequence length="93" mass="11259">MNQPNKQTNQQQPHQGSAKRQSALQQKKCINQQQELGLDQIFDKIMTMYILINDKWREFQRKFHVLKMVKYLFKFQKKEYSKGYQNSTIQSKC</sequence>
<dbReference type="Proteomes" id="UP000692954">
    <property type="component" value="Unassembled WGS sequence"/>
</dbReference>
<organism evidence="2 3">
    <name type="scientific">Paramecium sonneborni</name>
    <dbReference type="NCBI Taxonomy" id="65129"/>
    <lineage>
        <taxon>Eukaryota</taxon>
        <taxon>Sar</taxon>
        <taxon>Alveolata</taxon>
        <taxon>Ciliophora</taxon>
        <taxon>Intramacronucleata</taxon>
        <taxon>Oligohymenophorea</taxon>
        <taxon>Peniculida</taxon>
        <taxon>Parameciidae</taxon>
        <taxon>Paramecium</taxon>
    </lineage>
</organism>
<feature type="compositionally biased region" description="Low complexity" evidence="1">
    <location>
        <begin position="1"/>
        <end position="15"/>
    </location>
</feature>